<dbReference type="AlphaFoldDB" id="A0A0S4IYG3"/>
<organism evidence="1 2">
    <name type="scientific">Bodo saltans</name>
    <name type="common">Flagellated protozoan</name>
    <dbReference type="NCBI Taxonomy" id="75058"/>
    <lineage>
        <taxon>Eukaryota</taxon>
        <taxon>Discoba</taxon>
        <taxon>Euglenozoa</taxon>
        <taxon>Kinetoplastea</taxon>
        <taxon>Metakinetoplastina</taxon>
        <taxon>Eubodonida</taxon>
        <taxon>Bodonidae</taxon>
        <taxon>Bodo</taxon>
    </lineage>
</organism>
<evidence type="ECO:0000313" key="1">
    <source>
        <dbReference type="EMBL" id="CUG50855.1"/>
    </source>
</evidence>
<gene>
    <name evidence="1" type="ORF">BSAL_80370</name>
</gene>
<name>A0A0S4IYG3_BODSA</name>
<reference evidence="2" key="1">
    <citation type="submission" date="2015-09" db="EMBL/GenBank/DDBJ databases">
        <authorList>
            <consortium name="Pathogen Informatics"/>
        </authorList>
    </citation>
    <scope>NUCLEOTIDE SEQUENCE [LARGE SCALE GENOMIC DNA]</scope>
    <source>
        <strain evidence="2">Lake Konstanz</strain>
    </source>
</reference>
<dbReference type="EMBL" id="CYKH01000849">
    <property type="protein sequence ID" value="CUG50855.1"/>
    <property type="molecule type" value="Genomic_DNA"/>
</dbReference>
<dbReference type="VEuPathDB" id="TriTrypDB:BSAL_80370"/>
<proteinExistence type="predicted"/>
<sequence length="94" mass="9966">MAFVPLADRTVVSLHVDNTTTPTAPLRIAWRSPRTGPPSPPAPLLLPARCHSLPTSTSPTAQRCCLKRSTAPQSWSLCRASTSAASPRAPPQAQ</sequence>
<accession>A0A0S4IYG3</accession>
<dbReference type="Proteomes" id="UP000051952">
    <property type="component" value="Unassembled WGS sequence"/>
</dbReference>
<evidence type="ECO:0000313" key="2">
    <source>
        <dbReference type="Proteomes" id="UP000051952"/>
    </source>
</evidence>
<keyword evidence="2" id="KW-1185">Reference proteome</keyword>
<protein>
    <submittedName>
        <fullName evidence="1">Uncharacterized protein</fullName>
    </submittedName>
</protein>